<dbReference type="AlphaFoldDB" id="A0A438C133"/>
<protein>
    <submittedName>
        <fullName evidence="2">Endoglucanase 6</fullName>
    </submittedName>
</protein>
<evidence type="ECO:0000313" key="2">
    <source>
        <dbReference type="EMBL" id="RVW16944.1"/>
    </source>
</evidence>
<reference evidence="2 3" key="1">
    <citation type="journal article" date="2018" name="PLoS Genet.">
        <title>Population sequencing reveals clonal diversity and ancestral inbreeding in the grapevine cultivar Chardonnay.</title>
        <authorList>
            <person name="Roach M.J."/>
            <person name="Johnson D.L."/>
            <person name="Bohlmann J."/>
            <person name="van Vuuren H.J."/>
            <person name="Jones S.J."/>
            <person name="Pretorius I.S."/>
            <person name="Schmidt S.A."/>
            <person name="Borneman A.R."/>
        </authorList>
    </citation>
    <scope>NUCLEOTIDE SEQUENCE [LARGE SCALE GENOMIC DNA]</scope>
    <source>
        <strain evidence="3">cv. Chardonnay</strain>
        <tissue evidence="2">Leaf</tissue>
    </source>
</reference>
<dbReference type="Proteomes" id="UP000288805">
    <property type="component" value="Unassembled WGS sequence"/>
</dbReference>
<sequence length="334" mass="37527">MKMKKEKSSDDARAIATDDAELNLQEEGTNDEINDVMLMRKPEPTIISANLDEKLEHSGEAEAKGINAKYGVLPNDQCLTVWRWLGPENAKVQANNSLLPKESLPEVVSEAVAHGAAIQAAIFFSIEGSSLGQSKWPTRFALLRTFIFQLVQASMDVFIYRGFLKALRNSSNSFIGNSDPDEHIIVTIDTLVTILRDMSFDGGKDLNMPREICPSERHGGEVQCNLFWVAKGRETTQYVFKAEMLMQGKDGRYASVFQQHQQRIELFMCSCLGKGIRDIPEITRDPLHRQRWNNMQSVLKCIVSRCSGTHPLSLRLSSIAYSDTHMCMIDSSIH</sequence>
<feature type="compositionally biased region" description="Basic and acidic residues" evidence="1">
    <location>
        <begin position="1"/>
        <end position="13"/>
    </location>
</feature>
<name>A0A438C133_VITVI</name>
<gene>
    <name evidence="2" type="primary">VvCHDh000633_2</name>
    <name evidence="2" type="ORF">CK203_070727</name>
</gene>
<feature type="region of interest" description="Disordered" evidence="1">
    <location>
        <begin position="1"/>
        <end position="21"/>
    </location>
</feature>
<evidence type="ECO:0000313" key="3">
    <source>
        <dbReference type="Proteomes" id="UP000288805"/>
    </source>
</evidence>
<evidence type="ECO:0000256" key="1">
    <source>
        <dbReference type="SAM" id="MobiDB-lite"/>
    </source>
</evidence>
<accession>A0A438C133</accession>
<organism evidence="2 3">
    <name type="scientific">Vitis vinifera</name>
    <name type="common">Grape</name>
    <dbReference type="NCBI Taxonomy" id="29760"/>
    <lineage>
        <taxon>Eukaryota</taxon>
        <taxon>Viridiplantae</taxon>
        <taxon>Streptophyta</taxon>
        <taxon>Embryophyta</taxon>
        <taxon>Tracheophyta</taxon>
        <taxon>Spermatophyta</taxon>
        <taxon>Magnoliopsida</taxon>
        <taxon>eudicotyledons</taxon>
        <taxon>Gunneridae</taxon>
        <taxon>Pentapetalae</taxon>
        <taxon>rosids</taxon>
        <taxon>Vitales</taxon>
        <taxon>Vitaceae</taxon>
        <taxon>Viteae</taxon>
        <taxon>Vitis</taxon>
    </lineage>
</organism>
<proteinExistence type="predicted"/>
<comment type="caution">
    <text evidence="2">The sequence shown here is derived from an EMBL/GenBank/DDBJ whole genome shotgun (WGS) entry which is preliminary data.</text>
</comment>
<dbReference type="EMBL" id="QGNW01002582">
    <property type="protein sequence ID" value="RVW16944.1"/>
    <property type="molecule type" value="Genomic_DNA"/>
</dbReference>